<dbReference type="EMBL" id="KZ303805">
    <property type="protein sequence ID" value="PIA12466.1"/>
    <property type="molecule type" value="Genomic_DNA"/>
</dbReference>
<accession>A0A2G5B098</accession>
<gene>
    <name evidence="3" type="ORF">COEREDRAFT_84095</name>
</gene>
<sequence length="480" mass="55349">MFIVSSVLARVCQLAETRLTFTSTNSVYDSLISKPKSSAMDYMPSNDSCYTLRRMRFGGLNTFNRWDIFPNNWYAHMVQAAQQRQALKSELADARNAAAEQKQKYEALEIKLAGTIETATEEKQKREALAVELADTIETATEEKQKREELEVKLAETLETSNEEKQKREELEDKLADAVETAFQMGQHYEALEAKLAETLESATEEKQKREALDVELANVRGTVGELKQEQISTMRRERLEFELEDEQEKVENLTRQLDRLDNAVERVQSANAELVDNMKRKWHEELQQSDQRCQALRDALKKAREEVEYAADLPKLRCDRLEFELEDSQYKVEELTQQCNSLEKTIEKERLANAESIDNIKGKWYEELHQADQQCLALRDALEKAHEAAKEENFERKIMEHLLADAREAVVKQNQQSEDRCEAMQRKHLAEIERLHADTQLRPAEIAQSISPPSTPRDINGDEFKTEHCSNSATAESMI</sequence>
<feature type="region of interest" description="Disordered" evidence="2">
    <location>
        <begin position="447"/>
        <end position="480"/>
    </location>
</feature>
<feature type="compositionally biased region" description="Polar residues" evidence="2">
    <location>
        <begin position="470"/>
        <end position="480"/>
    </location>
</feature>
<name>A0A2G5B098_COERN</name>
<dbReference type="OrthoDB" id="5767414at2759"/>
<dbReference type="STRING" id="763665.A0A2G5B098"/>
<evidence type="ECO:0000313" key="4">
    <source>
        <dbReference type="Proteomes" id="UP000242474"/>
    </source>
</evidence>
<keyword evidence="1" id="KW-0175">Coiled coil</keyword>
<organism evidence="3 4">
    <name type="scientific">Coemansia reversa (strain ATCC 12441 / NRRL 1564)</name>
    <dbReference type="NCBI Taxonomy" id="763665"/>
    <lineage>
        <taxon>Eukaryota</taxon>
        <taxon>Fungi</taxon>
        <taxon>Fungi incertae sedis</taxon>
        <taxon>Zoopagomycota</taxon>
        <taxon>Kickxellomycotina</taxon>
        <taxon>Kickxellomycetes</taxon>
        <taxon>Kickxellales</taxon>
        <taxon>Kickxellaceae</taxon>
        <taxon>Coemansia</taxon>
    </lineage>
</organism>
<protein>
    <submittedName>
        <fullName evidence="3">Uncharacterized protein</fullName>
    </submittedName>
</protein>
<evidence type="ECO:0000256" key="2">
    <source>
        <dbReference type="SAM" id="MobiDB-lite"/>
    </source>
</evidence>
<dbReference type="AlphaFoldDB" id="A0A2G5B098"/>
<keyword evidence="4" id="KW-1185">Reference proteome</keyword>
<dbReference type="Proteomes" id="UP000242474">
    <property type="component" value="Unassembled WGS sequence"/>
</dbReference>
<feature type="coiled-coil region" evidence="1">
    <location>
        <begin position="77"/>
        <end position="428"/>
    </location>
</feature>
<evidence type="ECO:0000256" key="1">
    <source>
        <dbReference type="SAM" id="Coils"/>
    </source>
</evidence>
<evidence type="ECO:0000313" key="3">
    <source>
        <dbReference type="EMBL" id="PIA12466.1"/>
    </source>
</evidence>
<proteinExistence type="predicted"/>
<feature type="compositionally biased region" description="Basic and acidic residues" evidence="2">
    <location>
        <begin position="460"/>
        <end position="469"/>
    </location>
</feature>
<reference evidence="3 4" key="1">
    <citation type="journal article" date="2015" name="Genome Biol. Evol.">
        <title>Phylogenomic analyses indicate that early fungi evolved digesting cell walls of algal ancestors of land plants.</title>
        <authorList>
            <person name="Chang Y."/>
            <person name="Wang S."/>
            <person name="Sekimoto S."/>
            <person name="Aerts A.L."/>
            <person name="Choi C."/>
            <person name="Clum A."/>
            <person name="LaButti K.M."/>
            <person name="Lindquist E.A."/>
            <person name="Yee Ngan C."/>
            <person name="Ohm R.A."/>
            <person name="Salamov A.A."/>
            <person name="Grigoriev I.V."/>
            <person name="Spatafora J.W."/>
            <person name="Berbee M.L."/>
        </authorList>
    </citation>
    <scope>NUCLEOTIDE SEQUENCE [LARGE SCALE GENOMIC DNA]</scope>
    <source>
        <strain evidence="3 4">NRRL 1564</strain>
    </source>
</reference>